<proteinExistence type="inferred from homology"/>
<protein>
    <submittedName>
        <fullName evidence="6">N-acetyltransferase 9-like protein isoform X1</fullName>
    </submittedName>
</protein>
<dbReference type="GO" id="GO:0008080">
    <property type="term" value="F:N-acetyltransferase activity"/>
    <property type="evidence" value="ECO:0007669"/>
    <property type="project" value="InterPro"/>
</dbReference>
<keyword evidence="2" id="KW-0808">Transferase</keyword>
<accession>A0A9R1TN95</accession>
<dbReference type="OrthoDB" id="5043642at2759"/>
<gene>
    <name evidence="6" type="primary">Mnat9</name>
</gene>
<evidence type="ECO:0000256" key="3">
    <source>
        <dbReference type="ARBA" id="ARBA00023315"/>
    </source>
</evidence>
<dbReference type="InterPro" id="IPR000182">
    <property type="entry name" value="GNAT_dom"/>
</dbReference>
<dbReference type="PANTHER" id="PTHR13256">
    <property type="entry name" value="N-ACETYLTRANSFERASE 9"/>
    <property type="match status" value="1"/>
</dbReference>
<keyword evidence="3" id="KW-0012">Acyltransferase</keyword>
<keyword evidence="5" id="KW-1185">Reference proteome</keyword>
<dbReference type="SUPFAM" id="SSF55729">
    <property type="entry name" value="Acyl-CoA N-acyltransferases (Nat)"/>
    <property type="match status" value="1"/>
</dbReference>
<evidence type="ECO:0000313" key="6">
    <source>
        <dbReference type="RefSeq" id="XP_011312692.1"/>
    </source>
</evidence>
<evidence type="ECO:0000256" key="1">
    <source>
        <dbReference type="ARBA" id="ARBA00009342"/>
    </source>
</evidence>
<name>A0A9R1TN95_9HYME</name>
<feature type="domain" description="N-acetyltransferase" evidence="4">
    <location>
        <begin position="44"/>
        <end position="176"/>
    </location>
</feature>
<dbReference type="CTD" id="43726"/>
<dbReference type="KEGG" id="fas:105272315"/>
<evidence type="ECO:0000256" key="2">
    <source>
        <dbReference type="ARBA" id="ARBA00022679"/>
    </source>
</evidence>
<sequence length="219" mass="25985">MKTNSNTRITGIRVVLVPYREEHVEKFVFILNYFSETYPFVIMYHEWMKSPELQHLTGSEPLSLDDEYKMQKSWREDEDKCTFIILDADMYSRTNNEIESMIGDTNLYFNDADDGHAAECEIMIAEEKARGRKFGWEAMILMLRYGIEVLKVSKYSAKIKMNNEKSIRMFEKLKFTEVSRSEIFKEISFSRNIEKEWSEWLVLETSGAHTEDQYCSHEL</sequence>
<evidence type="ECO:0000259" key="4">
    <source>
        <dbReference type="Pfam" id="PF13302"/>
    </source>
</evidence>
<organism evidence="5 6">
    <name type="scientific">Fopius arisanus</name>
    <dbReference type="NCBI Taxonomy" id="64838"/>
    <lineage>
        <taxon>Eukaryota</taxon>
        <taxon>Metazoa</taxon>
        <taxon>Ecdysozoa</taxon>
        <taxon>Arthropoda</taxon>
        <taxon>Hexapoda</taxon>
        <taxon>Insecta</taxon>
        <taxon>Pterygota</taxon>
        <taxon>Neoptera</taxon>
        <taxon>Endopterygota</taxon>
        <taxon>Hymenoptera</taxon>
        <taxon>Apocrita</taxon>
        <taxon>Ichneumonoidea</taxon>
        <taxon>Braconidae</taxon>
        <taxon>Opiinae</taxon>
        <taxon>Fopius</taxon>
    </lineage>
</organism>
<dbReference type="GeneID" id="105272315"/>
<dbReference type="PANTHER" id="PTHR13256:SF16">
    <property type="entry name" value="ALPHA_BETA-TUBULIN-N-ACETYLTRANSFERASE 9"/>
    <property type="match status" value="1"/>
</dbReference>
<dbReference type="InterPro" id="IPR016181">
    <property type="entry name" value="Acyl_CoA_acyltransferase"/>
</dbReference>
<dbReference type="Proteomes" id="UP000694866">
    <property type="component" value="Unplaced"/>
</dbReference>
<reference evidence="6" key="1">
    <citation type="submission" date="2025-08" db="UniProtKB">
        <authorList>
            <consortium name="RefSeq"/>
        </authorList>
    </citation>
    <scope>IDENTIFICATION</scope>
    <source>
        <strain evidence="6">USDA-PBARC FA_bdor</strain>
        <tissue evidence="6">Whole organism</tissue>
    </source>
</reference>
<dbReference type="Gene3D" id="3.40.630.30">
    <property type="match status" value="1"/>
</dbReference>
<dbReference type="Pfam" id="PF13302">
    <property type="entry name" value="Acetyltransf_3"/>
    <property type="match status" value="1"/>
</dbReference>
<dbReference type="InterPro" id="IPR039135">
    <property type="entry name" value="NAT9-like"/>
</dbReference>
<dbReference type="AlphaFoldDB" id="A0A9R1TN95"/>
<comment type="similarity">
    <text evidence="1">Belongs to the acetyltransferase family. GNAT subfamily.</text>
</comment>
<evidence type="ECO:0000313" key="5">
    <source>
        <dbReference type="Proteomes" id="UP000694866"/>
    </source>
</evidence>
<dbReference type="RefSeq" id="XP_011312692.1">
    <property type="nucleotide sequence ID" value="XM_011314390.1"/>
</dbReference>